<dbReference type="STRING" id="1227739.Hsw_1771"/>
<keyword evidence="2" id="KW-1185">Reference proteome</keyword>
<dbReference type="HOGENOM" id="CLU_3217271_0_0_10"/>
<reference evidence="1 2" key="1">
    <citation type="submission" date="2014-01" db="EMBL/GenBank/DDBJ databases">
        <title>Complete genome sequence of ionizing-radiation resistance bacterium Hymenobacter swuensis DY53.</title>
        <authorList>
            <person name="Jung J.-H."/>
            <person name="Jeong S.-W."/>
            <person name="Joe M.-H."/>
            <person name="Cho y.-j."/>
            <person name="Kim M.-K."/>
            <person name="Lim S.-Y."/>
        </authorList>
    </citation>
    <scope>NUCLEOTIDE SEQUENCE [LARGE SCALE GENOMIC DNA]</scope>
    <source>
        <strain evidence="1 2">DY53</strain>
    </source>
</reference>
<evidence type="ECO:0000313" key="1">
    <source>
        <dbReference type="EMBL" id="AHJ97366.1"/>
    </source>
</evidence>
<accession>W8F452</accession>
<dbReference type="AlphaFoldDB" id="W8F452"/>
<protein>
    <submittedName>
        <fullName evidence="1">Uncharacterized protein</fullName>
    </submittedName>
</protein>
<gene>
    <name evidence="1" type="ORF">Hsw_1771</name>
</gene>
<dbReference type="KEGG" id="hsw:Hsw_1771"/>
<evidence type="ECO:0000313" key="2">
    <source>
        <dbReference type="Proteomes" id="UP000019423"/>
    </source>
</evidence>
<organism evidence="1 2">
    <name type="scientific">Hymenobacter swuensis DY53</name>
    <dbReference type="NCBI Taxonomy" id="1227739"/>
    <lineage>
        <taxon>Bacteria</taxon>
        <taxon>Pseudomonadati</taxon>
        <taxon>Bacteroidota</taxon>
        <taxon>Cytophagia</taxon>
        <taxon>Cytophagales</taxon>
        <taxon>Hymenobacteraceae</taxon>
        <taxon>Hymenobacter</taxon>
    </lineage>
</organism>
<dbReference type="PATRIC" id="fig|1227739.3.peg.1992"/>
<dbReference type="EMBL" id="CP007145">
    <property type="protein sequence ID" value="AHJ97366.1"/>
    <property type="molecule type" value="Genomic_DNA"/>
</dbReference>
<sequence length="44" mass="4867">MAKGKHKKLALITVCTKLLKQAFAVVKSSVAHRPDFAKKFVLIT</sequence>
<dbReference type="Proteomes" id="UP000019423">
    <property type="component" value="Chromosome"/>
</dbReference>
<proteinExistence type="predicted"/>
<name>W8F452_9BACT</name>